<evidence type="ECO:0000313" key="2">
    <source>
        <dbReference type="EMBL" id="CAD8176808.1"/>
    </source>
</evidence>
<gene>
    <name evidence="2" type="ORF">POCTA_138.1.T0670286</name>
</gene>
<dbReference type="OMA" id="FQFQQFF"/>
<dbReference type="EMBL" id="CAJJDP010000066">
    <property type="protein sequence ID" value="CAD8176808.1"/>
    <property type="molecule type" value="Genomic_DNA"/>
</dbReference>
<comment type="caution">
    <text evidence="2">The sequence shown here is derived from an EMBL/GenBank/DDBJ whole genome shotgun (WGS) entry which is preliminary data.</text>
</comment>
<dbReference type="OrthoDB" id="309254at2759"/>
<feature type="region of interest" description="Disordered" evidence="1">
    <location>
        <begin position="96"/>
        <end position="130"/>
    </location>
</feature>
<sequence>MSNDTYQKMDLLIDSHIQQNEKGTPNNQSLRNSFIDYVLKSNEKNQSIPIINYFNDQRFQDAEYEVTPRKDFENRGLDNQQLIFRSEKQYNQQKDKYFHSPSKQQGDQKHKQQIKDNDEETDLQEQRKQKIRELEQKIQQAQRKIDGKDGQIQANQEIITNFESFILKDYNPEEFEKIILSESNFVTDNILINNLISKLRSFLSEFQNSIIDLINKVDDKIKVDKDGEGKDFQQNLHLLTKEFQKFAEKQSKNDISDNTNTNTLQEISEIELNLLVSNIITQTKQLRDIIQKNCCLLIKFNCDMYNGLQGMSKSIKQLEQIQSITNSVKLQTQYFQSIINDQINLQITSDDNDHILLLDLLKQLIHKQEQAFQFQQFFAESLFKRIDLVHQSEDNLREDMAKRLQSFK</sequence>
<evidence type="ECO:0000256" key="1">
    <source>
        <dbReference type="SAM" id="MobiDB-lite"/>
    </source>
</evidence>
<reference evidence="2" key="1">
    <citation type="submission" date="2021-01" db="EMBL/GenBank/DDBJ databases">
        <authorList>
            <consortium name="Genoscope - CEA"/>
            <person name="William W."/>
        </authorList>
    </citation>
    <scope>NUCLEOTIDE SEQUENCE</scope>
</reference>
<keyword evidence="3" id="KW-1185">Reference proteome</keyword>
<organism evidence="2 3">
    <name type="scientific">Paramecium octaurelia</name>
    <dbReference type="NCBI Taxonomy" id="43137"/>
    <lineage>
        <taxon>Eukaryota</taxon>
        <taxon>Sar</taxon>
        <taxon>Alveolata</taxon>
        <taxon>Ciliophora</taxon>
        <taxon>Intramacronucleata</taxon>
        <taxon>Oligohymenophorea</taxon>
        <taxon>Peniculida</taxon>
        <taxon>Parameciidae</taxon>
        <taxon>Paramecium</taxon>
    </lineage>
</organism>
<name>A0A8S1VG24_PAROT</name>
<proteinExistence type="predicted"/>
<dbReference type="AlphaFoldDB" id="A0A8S1VG24"/>
<accession>A0A8S1VG24</accession>
<feature type="compositionally biased region" description="Basic and acidic residues" evidence="1">
    <location>
        <begin position="106"/>
        <end position="116"/>
    </location>
</feature>
<protein>
    <submittedName>
        <fullName evidence="2">Uncharacterized protein</fullName>
    </submittedName>
</protein>
<evidence type="ECO:0000313" key="3">
    <source>
        <dbReference type="Proteomes" id="UP000683925"/>
    </source>
</evidence>
<dbReference type="Proteomes" id="UP000683925">
    <property type="component" value="Unassembled WGS sequence"/>
</dbReference>